<dbReference type="RefSeq" id="WP_040751453.1">
    <property type="nucleotide sequence ID" value="NZ_JACHIT010000001.1"/>
</dbReference>
<name>A0A7W9PDV0_9NOCA</name>
<evidence type="ECO:0000313" key="3">
    <source>
        <dbReference type="Proteomes" id="UP000540412"/>
    </source>
</evidence>
<dbReference type="PANTHER" id="PTHR33164">
    <property type="entry name" value="TRANSCRIPTIONAL REGULATOR, MARR FAMILY"/>
    <property type="match status" value="1"/>
</dbReference>
<dbReference type="GO" id="GO:0003700">
    <property type="term" value="F:DNA-binding transcription factor activity"/>
    <property type="evidence" value="ECO:0007669"/>
    <property type="project" value="InterPro"/>
</dbReference>
<dbReference type="SUPFAM" id="SSF46785">
    <property type="entry name" value="Winged helix' DNA-binding domain"/>
    <property type="match status" value="1"/>
</dbReference>
<dbReference type="InterPro" id="IPR039422">
    <property type="entry name" value="MarR/SlyA-like"/>
</dbReference>
<dbReference type="EMBL" id="JACHIT010000001">
    <property type="protein sequence ID" value="MBB5914110.1"/>
    <property type="molecule type" value="Genomic_DNA"/>
</dbReference>
<gene>
    <name evidence="2" type="ORF">BJY24_002977</name>
</gene>
<protein>
    <submittedName>
        <fullName evidence="2">DNA-binding MarR family transcriptional regulator</fullName>
    </submittedName>
</protein>
<dbReference type="AlphaFoldDB" id="A0A7W9PDV0"/>
<dbReference type="Gene3D" id="1.10.10.10">
    <property type="entry name" value="Winged helix-like DNA-binding domain superfamily/Winged helix DNA-binding domain"/>
    <property type="match status" value="1"/>
</dbReference>
<keyword evidence="2" id="KW-0238">DNA-binding</keyword>
<dbReference type="PROSITE" id="PS50995">
    <property type="entry name" value="HTH_MARR_2"/>
    <property type="match status" value="1"/>
</dbReference>
<comment type="caution">
    <text evidence="2">The sequence shown here is derived from an EMBL/GenBank/DDBJ whole genome shotgun (WGS) entry which is preliminary data.</text>
</comment>
<accession>A0A7W9PDV0</accession>
<feature type="domain" description="HTH marR-type" evidence="1">
    <location>
        <begin position="3"/>
        <end position="142"/>
    </location>
</feature>
<dbReference type="Pfam" id="PF12802">
    <property type="entry name" value="MarR_2"/>
    <property type="match status" value="1"/>
</dbReference>
<dbReference type="PRINTS" id="PR00598">
    <property type="entry name" value="HTHMARR"/>
</dbReference>
<dbReference type="InterPro" id="IPR036388">
    <property type="entry name" value="WH-like_DNA-bd_sf"/>
</dbReference>
<evidence type="ECO:0000313" key="2">
    <source>
        <dbReference type="EMBL" id="MBB5914110.1"/>
    </source>
</evidence>
<reference evidence="2 3" key="1">
    <citation type="submission" date="2020-08" db="EMBL/GenBank/DDBJ databases">
        <title>Sequencing the genomes of 1000 actinobacteria strains.</title>
        <authorList>
            <person name="Klenk H.-P."/>
        </authorList>
    </citation>
    <scope>NUCLEOTIDE SEQUENCE [LARGE SCALE GENOMIC DNA]</scope>
    <source>
        <strain evidence="2 3">DSM 43582</strain>
    </source>
</reference>
<dbReference type="PANTHER" id="PTHR33164:SF43">
    <property type="entry name" value="HTH-TYPE TRANSCRIPTIONAL REPRESSOR YETL"/>
    <property type="match status" value="1"/>
</dbReference>
<dbReference type="InterPro" id="IPR036390">
    <property type="entry name" value="WH_DNA-bd_sf"/>
</dbReference>
<proteinExistence type="predicted"/>
<dbReference type="GO" id="GO:0003677">
    <property type="term" value="F:DNA binding"/>
    <property type="evidence" value="ECO:0007669"/>
    <property type="project" value="UniProtKB-KW"/>
</dbReference>
<dbReference type="GO" id="GO:0006950">
    <property type="term" value="P:response to stress"/>
    <property type="evidence" value="ECO:0007669"/>
    <property type="project" value="TreeGrafter"/>
</dbReference>
<dbReference type="Proteomes" id="UP000540412">
    <property type="component" value="Unassembled WGS sequence"/>
</dbReference>
<dbReference type="InterPro" id="IPR000835">
    <property type="entry name" value="HTH_MarR-typ"/>
</dbReference>
<organism evidence="2 3">
    <name type="scientific">Nocardia transvalensis</name>
    <dbReference type="NCBI Taxonomy" id="37333"/>
    <lineage>
        <taxon>Bacteria</taxon>
        <taxon>Bacillati</taxon>
        <taxon>Actinomycetota</taxon>
        <taxon>Actinomycetes</taxon>
        <taxon>Mycobacteriales</taxon>
        <taxon>Nocardiaceae</taxon>
        <taxon>Nocardia</taxon>
    </lineage>
</organism>
<sequence length="162" mass="18078">MTEPPFVPLSERAAFLIGQLGFNTAFRFTDALAPLGIGPRHFGTLRLLHAHDGQTQQQLCDTLRIHRNVMVGLVDDLEKRDLVERRRHPADRRAYAVHLLPAAYDLLARAEPIVREMEAVLLAPLDDDERAVLRRLLKKVADGAGLTPGIHPGLRRESGPEC</sequence>
<dbReference type="SMART" id="SM00347">
    <property type="entry name" value="HTH_MARR"/>
    <property type="match status" value="1"/>
</dbReference>
<keyword evidence="3" id="KW-1185">Reference proteome</keyword>
<evidence type="ECO:0000259" key="1">
    <source>
        <dbReference type="PROSITE" id="PS50995"/>
    </source>
</evidence>